<proteinExistence type="predicted"/>
<keyword evidence="2" id="KW-1185">Reference proteome</keyword>
<dbReference type="Proteomes" id="UP000836841">
    <property type="component" value="Unassembled WGS sequence"/>
</dbReference>
<organism evidence="1 2">
    <name type="scientific">Thlaspi arvense</name>
    <name type="common">Field penny-cress</name>
    <dbReference type="NCBI Taxonomy" id="13288"/>
    <lineage>
        <taxon>Eukaryota</taxon>
        <taxon>Viridiplantae</taxon>
        <taxon>Streptophyta</taxon>
        <taxon>Embryophyta</taxon>
        <taxon>Tracheophyta</taxon>
        <taxon>Spermatophyta</taxon>
        <taxon>Magnoliopsida</taxon>
        <taxon>eudicotyledons</taxon>
        <taxon>Gunneridae</taxon>
        <taxon>Pentapetalae</taxon>
        <taxon>rosids</taxon>
        <taxon>malvids</taxon>
        <taxon>Brassicales</taxon>
        <taxon>Brassicaceae</taxon>
        <taxon>Thlaspideae</taxon>
        <taxon>Thlaspi</taxon>
    </lineage>
</organism>
<dbReference type="EMBL" id="CAJVSB020000250">
    <property type="protein sequence ID" value="CAH2048986.1"/>
    <property type="molecule type" value="Genomic_DNA"/>
</dbReference>
<dbReference type="AlphaFoldDB" id="A0AAU9RT02"/>
<comment type="caution">
    <text evidence="1">The sequence shown here is derived from an EMBL/GenBank/DDBJ whole genome shotgun (WGS) entry which is preliminary data.</text>
</comment>
<name>A0AAU9RT02_THLAR</name>
<evidence type="ECO:0008006" key="3">
    <source>
        <dbReference type="Google" id="ProtNLM"/>
    </source>
</evidence>
<gene>
    <name evidence="1" type="ORF">TAV2_LOCUS8182</name>
</gene>
<accession>A0AAU9RT02</accession>
<evidence type="ECO:0000313" key="1">
    <source>
        <dbReference type="EMBL" id="CAH2048986.1"/>
    </source>
</evidence>
<evidence type="ECO:0000313" key="2">
    <source>
        <dbReference type="Proteomes" id="UP000836841"/>
    </source>
</evidence>
<reference evidence="1 2" key="1">
    <citation type="submission" date="2022-03" db="EMBL/GenBank/DDBJ databases">
        <authorList>
            <person name="Nunn A."/>
            <person name="Chopra R."/>
            <person name="Nunn A."/>
            <person name="Contreras Garrido A."/>
        </authorList>
    </citation>
    <scope>NUCLEOTIDE SEQUENCE [LARGE SCALE GENOMIC DNA]</scope>
</reference>
<sequence length="128" mass="14811">MKRKEELAGIVLSTCTHRRGGGEIFEAHKEKEEIPSPVCTCEVVCTEEEEKGRWFKHYEEEKESDPLVCEVVLPEEEEEEGWLKHYSSKQSILLVGEGDFSFSASLQRNLVLQLTLWLHLSIQESKQF</sequence>
<protein>
    <recommendedName>
        <fullName evidence="3">25S rRNA (uridine-N(3))-methyltransferase BMT5-like domain-containing protein</fullName>
    </recommendedName>
</protein>